<sequence>MDSGSELLEQEEELHRLNADLELRTRKLLEDVQKTVTRQAVPSAWSNHALFAAIDEIYSEEQRETRCPRARSACSRTSRVTPRPASQRRPFTPERTFSRKELESEDILPPGSKNMSAESQVRFLKAKCKILQEDISAGKREYSIRTDEWRKAQYELKVSEDERLKLAADLVQTREKLKKQEALTVAANERLTLRDNEAALLRKEVEMLKQELKRIGLTTTANDAKVNKTKEELEKTRQLLKKSQLNEKEAKEKARATEEEMYLSVRKLERQKGDLVGAIRKQIYLIDNLKATKGHLEAEALAKLSERDFLALLDWKPPTLDSK</sequence>
<organism evidence="3 4">
    <name type="scientific">Apolygus lucorum</name>
    <name type="common">Small green plant bug</name>
    <name type="synonym">Lygocoris lucorum</name>
    <dbReference type="NCBI Taxonomy" id="248454"/>
    <lineage>
        <taxon>Eukaryota</taxon>
        <taxon>Metazoa</taxon>
        <taxon>Ecdysozoa</taxon>
        <taxon>Arthropoda</taxon>
        <taxon>Hexapoda</taxon>
        <taxon>Insecta</taxon>
        <taxon>Pterygota</taxon>
        <taxon>Neoptera</taxon>
        <taxon>Paraneoptera</taxon>
        <taxon>Hemiptera</taxon>
        <taxon>Heteroptera</taxon>
        <taxon>Panheteroptera</taxon>
        <taxon>Cimicomorpha</taxon>
        <taxon>Miridae</taxon>
        <taxon>Mirini</taxon>
        <taxon>Apolygus</taxon>
    </lineage>
</organism>
<evidence type="ECO:0000256" key="2">
    <source>
        <dbReference type="SAM" id="MobiDB-lite"/>
    </source>
</evidence>
<dbReference type="AlphaFoldDB" id="A0A6A4K5K8"/>
<reference evidence="3" key="1">
    <citation type="journal article" date="2021" name="Mol. Ecol. Resour.">
        <title>Apolygus lucorum genome provides insights into omnivorousness and mesophyll feeding.</title>
        <authorList>
            <person name="Liu Y."/>
            <person name="Liu H."/>
            <person name="Wang H."/>
            <person name="Huang T."/>
            <person name="Liu B."/>
            <person name="Yang B."/>
            <person name="Yin L."/>
            <person name="Li B."/>
            <person name="Zhang Y."/>
            <person name="Zhang S."/>
            <person name="Jiang F."/>
            <person name="Zhang X."/>
            <person name="Ren Y."/>
            <person name="Wang B."/>
            <person name="Wang S."/>
            <person name="Lu Y."/>
            <person name="Wu K."/>
            <person name="Fan W."/>
            <person name="Wang G."/>
        </authorList>
    </citation>
    <scope>NUCLEOTIDE SEQUENCE</scope>
    <source>
        <strain evidence="3">12Hb</strain>
    </source>
</reference>
<name>A0A6A4K5K8_APOLU</name>
<dbReference type="PANTHER" id="PTHR23313">
    <property type="entry name" value="TSEC1-RELATED"/>
    <property type="match status" value="1"/>
</dbReference>
<comment type="caution">
    <text evidence="3">The sequence shown here is derived from an EMBL/GenBank/DDBJ whole genome shotgun (WGS) entry which is preliminary data.</text>
</comment>
<keyword evidence="1" id="KW-0175">Coiled coil</keyword>
<dbReference type="EMBL" id="WIXP02000002">
    <property type="protein sequence ID" value="KAF6215225.1"/>
    <property type="molecule type" value="Genomic_DNA"/>
</dbReference>
<feature type="region of interest" description="Disordered" evidence="2">
    <location>
        <begin position="69"/>
        <end position="114"/>
    </location>
</feature>
<proteinExistence type="predicted"/>
<evidence type="ECO:0000313" key="4">
    <source>
        <dbReference type="Proteomes" id="UP000466442"/>
    </source>
</evidence>
<keyword evidence="4" id="KW-1185">Reference proteome</keyword>
<evidence type="ECO:0000313" key="3">
    <source>
        <dbReference type="EMBL" id="KAF6215225.1"/>
    </source>
</evidence>
<evidence type="ECO:0000256" key="1">
    <source>
        <dbReference type="SAM" id="Coils"/>
    </source>
</evidence>
<gene>
    <name evidence="3" type="ORF">GE061_009977</name>
</gene>
<protein>
    <recommendedName>
        <fullName evidence="5">Testis-expressed sequence 9 protein</fullName>
    </recommendedName>
</protein>
<dbReference type="Proteomes" id="UP000466442">
    <property type="component" value="Unassembled WGS sequence"/>
</dbReference>
<feature type="coiled-coil region" evidence="1">
    <location>
        <begin position="226"/>
        <end position="260"/>
    </location>
</feature>
<accession>A0A6A4K5K8</accession>
<dbReference type="OrthoDB" id="269872at2759"/>
<evidence type="ECO:0008006" key="5">
    <source>
        <dbReference type="Google" id="ProtNLM"/>
    </source>
</evidence>
<dbReference type="PANTHER" id="PTHR23313:SF0">
    <property type="entry name" value="TESTIS-EXPRESSED PROTEIN 9"/>
    <property type="match status" value="1"/>
</dbReference>